<dbReference type="EMBL" id="JBJUIK010000017">
    <property type="protein sequence ID" value="KAL3499056.1"/>
    <property type="molecule type" value="Genomic_DNA"/>
</dbReference>
<gene>
    <name evidence="1" type="ORF">ACH5RR_041788</name>
</gene>
<reference evidence="1 2" key="1">
    <citation type="submission" date="2024-11" db="EMBL/GenBank/DDBJ databases">
        <title>A near-complete genome assembly of Cinchona calisaya.</title>
        <authorList>
            <person name="Lian D.C."/>
            <person name="Zhao X.W."/>
            <person name="Wei L."/>
        </authorList>
    </citation>
    <scope>NUCLEOTIDE SEQUENCE [LARGE SCALE GENOMIC DNA]</scope>
    <source>
        <tissue evidence="1">Nenye</tissue>
    </source>
</reference>
<keyword evidence="2" id="KW-1185">Reference proteome</keyword>
<name>A0ABD2XUI5_9GENT</name>
<organism evidence="1 2">
    <name type="scientific">Cinchona calisaya</name>
    <dbReference type="NCBI Taxonomy" id="153742"/>
    <lineage>
        <taxon>Eukaryota</taxon>
        <taxon>Viridiplantae</taxon>
        <taxon>Streptophyta</taxon>
        <taxon>Embryophyta</taxon>
        <taxon>Tracheophyta</taxon>
        <taxon>Spermatophyta</taxon>
        <taxon>Magnoliopsida</taxon>
        <taxon>eudicotyledons</taxon>
        <taxon>Gunneridae</taxon>
        <taxon>Pentapetalae</taxon>
        <taxon>asterids</taxon>
        <taxon>lamiids</taxon>
        <taxon>Gentianales</taxon>
        <taxon>Rubiaceae</taxon>
        <taxon>Cinchonoideae</taxon>
        <taxon>Cinchoneae</taxon>
        <taxon>Cinchona</taxon>
    </lineage>
</organism>
<proteinExistence type="predicted"/>
<accession>A0ABD2XUI5</accession>
<feature type="non-terminal residue" evidence="1">
    <location>
        <position position="1"/>
    </location>
</feature>
<dbReference type="AlphaFoldDB" id="A0ABD2XUI5"/>
<comment type="caution">
    <text evidence="1">The sequence shown here is derived from an EMBL/GenBank/DDBJ whole genome shotgun (WGS) entry which is preliminary data.</text>
</comment>
<protein>
    <submittedName>
        <fullName evidence="1">Uncharacterized protein</fullName>
    </submittedName>
</protein>
<dbReference type="Proteomes" id="UP001630127">
    <property type="component" value="Unassembled WGS sequence"/>
</dbReference>
<evidence type="ECO:0000313" key="2">
    <source>
        <dbReference type="Proteomes" id="UP001630127"/>
    </source>
</evidence>
<evidence type="ECO:0000313" key="1">
    <source>
        <dbReference type="EMBL" id="KAL3499056.1"/>
    </source>
</evidence>
<sequence length="155" mass="17462">NCCNLGRTAGCQYNLDPPKSLLRDWTLLIRQKNISKASKYFRGLLCRKMNLSLSSDAWYTTSFSAENITGCSKSNLQHHQSLEESGSFIELHNSRQSNFNVQESSIMNSTCKSELLVDMVKTSQQFCESTVNNQNFGPLLHSSKDQLQIPNSLCT</sequence>